<evidence type="ECO:0000259" key="6">
    <source>
        <dbReference type="Pfam" id="PF01609"/>
    </source>
</evidence>
<dbReference type="AlphaFoldDB" id="A0A8E2A1Z9"/>
<dbReference type="EMBL" id="JACCCY010000003">
    <property type="protein sequence ID" value="NYI50095.1"/>
    <property type="molecule type" value="Genomic_DNA"/>
</dbReference>
<dbReference type="GO" id="GO:0006313">
    <property type="term" value="P:DNA transposition"/>
    <property type="evidence" value="ECO:0007669"/>
    <property type="project" value="InterPro"/>
</dbReference>
<reference evidence="11 14" key="1">
    <citation type="submission" date="2020-07" db="EMBL/GenBank/DDBJ databases">
        <title>Genomic Encyclopedia of Type Strains, Phase IV (KMG-IV): sequencing the most valuable type-strain genomes for metagenomic binning, comparative biology and taxonomic classification.</title>
        <authorList>
            <person name="Goeker M."/>
        </authorList>
    </citation>
    <scope>NUCLEOTIDE SEQUENCE [LARGE SCALE GENOMIC DNA]</scope>
    <source>
        <strain evidence="11 14">DSM 23697</strain>
    </source>
</reference>
<keyword evidence="3" id="KW-0238">DNA-binding</keyword>
<dbReference type="GO" id="GO:0004803">
    <property type="term" value="F:transposase activity"/>
    <property type="evidence" value="ECO:0007669"/>
    <property type="project" value="InterPro"/>
</dbReference>
<dbReference type="InterPro" id="IPR047952">
    <property type="entry name" value="Transpos_IS4"/>
</dbReference>
<keyword evidence="5" id="KW-0472">Membrane</keyword>
<dbReference type="RefSeq" id="WP_179398827.1">
    <property type="nucleotide sequence ID" value="NZ_JACCCY010000001.1"/>
</dbReference>
<feature type="transmembrane region" description="Helical" evidence="5">
    <location>
        <begin position="321"/>
        <end position="339"/>
    </location>
</feature>
<dbReference type="EMBL" id="JACCCY010000003">
    <property type="protein sequence ID" value="NYI50483.1"/>
    <property type="molecule type" value="Genomic_DNA"/>
</dbReference>
<dbReference type="Proteomes" id="UP000574332">
    <property type="component" value="Unassembled WGS sequence"/>
</dbReference>
<protein>
    <recommendedName>
        <fullName evidence="15">IS4 family transposase</fullName>
    </recommendedName>
</protein>
<keyword evidence="2" id="KW-0815">Transposition</keyword>
<dbReference type="GO" id="GO:0003677">
    <property type="term" value="F:DNA binding"/>
    <property type="evidence" value="ECO:0007669"/>
    <property type="project" value="UniProtKB-KW"/>
</dbReference>
<evidence type="ECO:0000256" key="4">
    <source>
        <dbReference type="ARBA" id="ARBA00023172"/>
    </source>
</evidence>
<evidence type="ECO:0000256" key="1">
    <source>
        <dbReference type="ARBA" id="ARBA00010075"/>
    </source>
</evidence>
<comment type="caution">
    <text evidence="11">The sequence shown here is derived from an EMBL/GenBank/DDBJ whole genome shotgun (WGS) entry which is preliminary data.</text>
</comment>
<evidence type="ECO:0000313" key="8">
    <source>
        <dbReference type="EMBL" id="NYI48863.1"/>
    </source>
</evidence>
<dbReference type="EMBL" id="JACCCY010000001">
    <property type="protein sequence ID" value="NYI48863.1"/>
    <property type="molecule type" value="Genomic_DNA"/>
</dbReference>
<comment type="similarity">
    <text evidence="1">Belongs to the transposase 11 family.</text>
</comment>
<keyword evidence="5" id="KW-1133">Transmembrane helix</keyword>
<dbReference type="NCBIfam" id="NF033592">
    <property type="entry name" value="transpos_IS4_1"/>
    <property type="match status" value="1"/>
</dbReference>
<keyword evidence="4" id="KW-0233">DNA recombination</keyword>
<dbReference type="EMBL" id="JACCCY010000003">
    <property type="protein sequence ID" value="NYI50015.1"/>
    <property type="molecule type" value="Genomic_DNA"/>
</dbReference>
<evidence type="ECO:0000256" key="5">
    <source>
        <dbReference type="SAM" id="Phobius"/>
    </source>
</evidence>
<proteinExistence type="inferred from homology"/>
<organism evidence="11 14">
    <name type="scientific">Macellibacteroides fermentans</name>
    <dbReference type="NCBI Taxonomy" id="879969"/>
    <lineage>
        <taxon>Bacteria</taxon>
        <taxon>Pseudomonadati</taxon>
        <taxon>Bacteroidota</taxon>
        <taxon>Bacteroidia</taxon>
        <taxon>Bacteroidales</taxon>
        <taxon>Porphyromonadaceae</taxon>
        <taxon>Macellibacteroides</taxon>
    </lineage>
</organism>
<dbReference type="PANTHER" id="PTHR33258:SF1">
    <property type="entry name" value="TRANSPOSASE INSL FOR INSERTION SEQUENCE ELEMENT IS186A-RELATED"/>
    <property type="match status" value="1"/>
</dbReference>
<evidence type="ECO:0000313" key="9">
    <source>
        <dbReference type="EMBL" id="NYI49725.1"/>
    </source>
</evidence>
<evidence type="ECO:0000259" key="7">
    <source>
        <dbReference type="Pfam" id="PF14294"/>
    </source>
</evidence>
<name>A0A8E2A1Z9_9PORP</name>
<evidence type="ECO:0000256" key="3">
    <source>
        <dbReference type="ARBA" id="ARBA00023125"/>
    </source>
</evidence>
<evidence type="ECO:0000256" key="2">
    <source>
        <dbReference type="ARBA" id="ARBA00022578"/>
    </source>
</evidence>
<feature type="domain" description="Transposase IS4-like" evidence="6">
    <location>
        <begin position="125"/>
        <end position="335"/>
    </location>
</feature>
<evidence type="ECO:0000313" key="12">
    <source>
        <dbReference type="EMBL" id="NYI50438.1"/>
    </source>
</evidence>
<dbReference type="InterPro" id="IPR002559">
    <property type="entry name" value="Transposase_11"/>
</dbReference>
<dbReference type="EMBL" id="JACCCY010000002">
    <property type="protein sequence ID" value="NYI49725.1"/>
    <property type="molecule type" value="Genomic_DNA"/>
</dbReference>
<keyword evidence="5" id="KW-0812">Transmembrane</keyword>
<dbReference type="InterPro" id="IPR012337">
    <property type="entry name" value="RNaseH-like_sf"/>
</dbReference>
<evidence type="ECO:0008006" key="15">
    <source>
        <dbReference type="Google" id="ProtNLM"/>
    </source>
</evidence>
<dbReference type="Pfam" id="PF01609">
    <property type="entry name" value="DDE_Tnp_1"/>
    <property type="match status" value="1"/>
</dbReference>
<dbReference type="InterPro" id="IPR025399">
    <property type="entry name" value="DUF4372"/>
</dbReference>
<dbReference type="Pfam" id="PF14294">
    <property type="entry name" value="DUF4372"/>
    <property type="match status" value="1"/>
</dbReference>
<evidence type="ECO:0000313" key="14">
    <source>
        <dbReference type="Proteomes" id="UP000574332"/>
    </source>
</evidence>
<dbReference type="PANTHER" id="PTHR33258">
    <property type="entry name" value="TRANSPOSASE INSL FOR INSERTION SEQUENCE ELEMENT IS186A-RELATED"/>
    <property type="match status" value="1"/>
</dbReference>
<sequence length="389" mass="45954">MNIGKTVFAQLMSFLPTYEFNKCVEKYKGNHRVRNFTCKEHFYVMGFAQLTYRESLRDIESCLTAFSNKLYHSGIKQPVPKSTLAEANESRDWRIYADYAQVLIKEARHLYEKDNEFKLDVKNMVYALDSSTIDLCLSLFPWAKFRKNKGAVKMHTLLDLRGSIPTFVHLTDGLCHDVNVMEHIVVEPGAIYVMDKGYVDFFRFYTIIHEQRAFFVTRAKDNMAARRVYSRKVDKTTGLKYDQSIKLTGFYIKKDYPDYLRRIKYQDAETGKIYVFLTNNLELPAFTIAQLYKERWKIELFFKWIKQHLRIKAFYGTSRNAVYTQIWIAICMYLLVSIVKKKMKLEPPLYTLLQIFSLTLFEKMPINELFINTNYNLTSPNSSNQLNIW</sequence>
<evidence type="ECO:0000313" key="13">
    <source>
        <dbReference type="EMBL" id="NYI50483.1"/>
    </source>
</evidence>
<keyword evidence="14" id="KW-1185">Reference proteome</keyword>
<dbReference type="SUPFAM" id="SSF53098">
    <property type="entry name" value="Ribonuclease H-like"/>
    <property type="match status" value="1"/>
</dbReference>
<accession>A0A8E2A1Z9</accession>
<gene>
    <name evidence="8" type="ORF">F5613_000908</name>
    <name evidence="9" type="ORF">F5613_001803</name>
    <name evidence="10" type="ORF">F5613_002145</name>
    <name evidence="11" type="ORF">F5613_002225</name>
    <name evidence="12" type="ORF">F5613_002568</name>
    <name evidence="13" type="ORF">F5613_002613</name>
</gene>
<dbReference type="EMBL" id="JACCCY010000003">
    <property type="protein sequence ID" value="NYI50438.1"/>
    <property type="molecule type" value="Genomic_DNA"/>
</dbReference>
<evidence type="ECO:0000313" key="10">
    <source>
        <dbReference type="EMBL" id="NYI50015.1"/>
    </source>
</evidence>
<feature type="domain" description="DUF4372" evidence="7">
    <location>
        <begin position="4"/>
        <end position="76"/>
    </location>
</feature>
<evidence type="ECO:0000313" key="11">
    <source>
        <dbReference type="EMBL" id="NYI50095.1"/>
    </source>
</evidence>